<gene>
    <name evidence="3" type="ORF">DPX39_040064000</name>
</gene>
<evidence type="ECO:0000313" key="3">
    <source>
        <dbReference type="EMBL" id="RHW72714.1"/>
    </source>
</evidence>
<organism evidence="3">
    <name type="scientific">Trypanosoma brucei equiperdum</name>
    <dbReference type="NCBI Taxonomy" id="630700"/>
    <lineage>
        <taxon>Eukaryota</taxon>
        <taxon>Discoba</taxon>
        <taxon>Euglenozoa</taxon>
        <taxon>Kinetoplastea</taxon>
        <taxon>Metakinetoplastina</taxon>
        <taxon>Trypanosomatida</taxon>
        <taxon>Trypanosomatidae</taxon>
        <taxon>Trypanosoma</taxon>
    </lineage>
</organism>
<dbReference type="EMBL" id="QSBY01000004">
    <property type="protein sequence ID" value="RHW72714.1"/>
    <property type="molecule type" value="Genomic_DNA"/>
</dbReference>
<sequence length="941" mass="108745">MSFHTDVFSGCGSGSQGSSTNDNLARIAGSADTKQGRLTAYREQQPLATNEAREMGGMIMVTPAKSGKMTELEVSHEEPADSVLTPTPSLRETEHFDAENLHCTVLCDRQHAAAHLNYSGGAKGSSVLRNVEVREMLVYVERELAESREEAARQSAEIDSLRAALAQEQETNRRARSNFEEAMQGLREDNAEHIQGLMEQIAVLKRLSESVLEEKTRITEEAIQRKQQLLALLERERKEKSEIMENYRQQTESLIAEQGREITSLRAMVHSTREDYEQQLTCRQELEDKLQQQQERLADAEAVLEKERAAASQRQQEFKQRYLRRIEELTSQNEELTIRMEKDAAKLQEWRREALDHERGLAERLREQEERHAKEQETIKESYVQELTKLQEEIQEARKQRDEAEQQVKEGRQRTLKGEEKTIQALNQAVEQLRQEKEAMSEETARQCEELRDLHNVKVSQLQSVIDTLRRQHADENAARVNAEAERDLVTIRAEGLQTTATRLATEMEAFRAECRARERAAAQERQNSQELLRAQLRECTAEVEDLKQRLLQRDLEEQRLRDEIALKAQALQNLRTENKRLLEEAKHADDKREREVTECQISLEKNTAALYLQKTQAEAECQRLQHALEEIEARYKACERRLDDERQALKETAEKLQESRDAAEESKVAHRRTQTRRQELEEELQRKNSELAAVGERITELEEALEASEADARQHAREAAEMAKEHERQLHTQKQQHEEEALALRREAEKLHNDATKVHEAAALKDSELHRLREEVNQLRREADTSMGSLRDQLAEEKLLREDDLHRLDDVLNTLRADLSRAQKAKAQCLKDMAQTQRDAERQRLQLQEMLGQTEAAKERLQEEGRHREQLNSELQGTVRLLSSRLATYEDDNRRMQEELTDLSSKLHDTHTLIGRKDAAIGQLTARLRAYEARLGVSAT</sequence>
<feature type="coiled-coil region" evidence="1">
    <location>
        <begin position="137"/>
        <end position="178"/>
    </location>
</feature>
<evidence type="ECO:0000256" key="2">
    <source>
        <dbReference type="SAM" id="MobiDB-lite"/>
    </source>
</evidence>
<name>A0A3L6L7R8_9TRYP</name>
<keyword evidence="1" id="KW-0175">Coiled coil</keyword>
<feature type="region of interest" description="Disordered" evidence="2">
    <location>
        <begin position="1"/>
        <end position="24"/>
    </location>
</feature>
<dbReference type="AlphaFoldDB" id="A0A3L6L7R8"/>
<accession>A0A3L6L7R8</accession>
<feature type="compositionally biased region" description="Basic and acidic residues" evidence="2">
    <location>
        <begin position="677"/>
        <end position="689"/>
    </location>
</feature>
<comment type="caution">
    <text evidence="3">The sequence shown here is derived from an EMBL/GenBank/DDBJ whole genome shotgun (WGS) entry which is preliminary data.</text>
</comment>
<feature type="compositionally biased region" description="Basic and acidic residues" evidence="2">
    <location>
        <begin position="653"/>
        <end position="669"/>
    </location>
</feature>
<proteinExistence type="predicted"/>
<feature type="coiled-coil region" evidence="1">
    <location>
        <begin position="216"/>
        <end position="486"/>
    </location>
</feature>
<evidence type="ECO:0000256" key="1">
    <source>
        <dbReference type="SAM" id="Coils"/>
    </source>
</evidence>
<dbReference type="Proteomes" id="UP000266743">
    <property type="component" value="Chromosome 4"/>
</dbReference>
<reference evidence="3" key="1">
    <citation type="submission" date="2018-09" db="EMBL/GenBank/DDBJ databases">
        <title>whole genome sequence of T. equiperdum IVM-t1 strain.</title>
        <authorList>
            <person name="Suganuma K."/>
        </authorList>
    </citation>
    <scope>NUCLEOTIDE SEQUENCE [LARGE SCALE GENOMIC DNA]</scope>
    <source>
        <strain evidence="3">IVM-t1</strain>
    </source>
</reference>
<feature type="region of interest" description="Disordered" evidence="2">
    <location>
        <begin position="653"/>
        <end position="689"/>
    </location>
</feature>
<protein>
    <submittedName>
        <fullName evidence="3">Uncharacterized protein</fullName>
    </submittedName>
</protein>